<dbReference type="PROSITE" id="PS50994">
    <property type="entry name" value="INTEGRASE"/>
    <property type="match status" value="1"/>
</dbReference>
<evidence type="ECO:0000313" key="3">
    <source>
        <dbReference type="EMBL" id="RMO45540.1"/>
    </source>
</evidence>
<feature type="domain" description="Integrase catalytic" evidence="2">
    <location>
        <begin position="215"/>
        <end position="286"/>
    </location>
</feature>
<accession>A0A3M5XKG0</accession>
<dbReference type="GO" id="GO:0004803">
    <property type="term" value="F:transposase activity"/>
    <property type="evidence" value="ECO:0007669"/>
    <property type="project" value="InterPro"/>
</dbReference>
<dbReference type="GO" id="GO:0015074">
    <property type="term" value="P:DNA integration"/>
    <property type="evidence" value="ECO:0007669"/>
    <property type="project" value="InterPro"/>
</dbReference>
<evidence type="ECO:0000256" key="1">
    <source>
        <dbReference type="ARBA" id="ARBA00009964"/>
    </source>
</evidence>
<proteinExistence type="inferred from homology"/>
<dbReference type="GO" id="GO:0006313">
    <property type="term" value="P:DNA transposition"/>
    <property type="evidence" value="ECO:0007669"/>
    <property type="project" value="InterPro"/>
</dbReference>
<protein>
    <submittedName>
        <fullName evidence="3">ISPsy24, transposase orfA</fullName>
    </submittedName>
</protein>
<feature type="non-terminal residue" evidence="3">
    <location>
        <position position="286"/>
    </location>
</feature>
<comment type="caution">
    <text evidence="3">The sequence shown here is derived from an EMBL/GenBank/DDBJ whole genome shotgun (WGS) entry which is preliminary data.</text>
</comment>
<dbReference type="InterPro" id="IPR002514">
    <property type="entry name" value="Transposase_8"/>
</dbReference>
<dbReference type="Proteomes" id="UP000280599">
    <property type="component" value="Unassembled WGS sequence"/>
</dbReference>
<dbReference type="PANTHER" id="PTHR46889:SF4">
    <property type="entry name" value="TRANSPOSASE INSO FOR INSERTION SEQUENCE ELEMENT IS911B-RELATED"/>
    <property type="match status" value="1"/>
</dbReference>
<comment type="similarity">
    <text evidence="1">Belongs to the transposase 8 family.</text>
</comment>
<dbReference type="Pfam" id="PF01527">
    <property type="entry name" value="HTH_Tnp_1"/>
    <property type="match status" value="1"/>
</dbReference>
<dbReference type="EMBL" id="RBPT01000234">
    <property type="protein sequence ID" value="RMO45540.1"/>
    <property type="molecule type" value="Genomic_DNA"/>
</dbReference>
<dbReference type="InterPro" id="IPR009057">
    <property type="entry name" value="Homeodomain-like_sf"/>
</dbReference>
<dbReference type="GO" id="GO:0003677">
    <property type="term" value="F:DNA binding"/>
    <property type="evidence" value="ECO:0007669"/>
    <property type="project" value="InterPro"/>
</dbReference>
<dbReference type="InterPro" id="IPR001584">
    <property type="entry name" value="Integrase_cat-core"/>
</dbReference>
<sequence length="286" mass="32899">MMTKQRRTFSAEFKREAAGLVLDQGDSHIEASRSLGVVESALRRWVNQLQQERNGVTPQSKALTPEQQKIQELEARIARIERFKKGYRALDVGRARAHALIDQLSARESVELLCEAFEVPRSCYYNHRLRRRNPDVERVRLRSRVNELFTQSRSAAGSRSIVLMMHEDGEQIGRFKVRSLMRELGLISKQPGSHAYRKATVERPDIPNILNRAFDVPAPNQVWCGDITYIWAQGKWHYLAVVMDLFARRVVGWALSSKPDTDLVIKALDMAYEQRGKPQCLLFHSD</sequence>
<dbReference type="NCBIfam" id="NF033516">
    <property type="entry name" value="transpos_IS3"/>
    <property type="match status" value="1"/>
</dbReference>
<evidence type="ECO:0000259" key="2">
    <source>
        <dbReference type="PROSITE" id="PS50994"/>
    </source>
</evidence>
<dbReference type="AlphaFoldDB" id="A0A3M5XKG0"/>
<organism evidence="3 4">
    <name type="scientific">Pseudomonas savastanoi pv. glycinea</name>
    <name type="common">Pseudomonas syringae pv. glycinea</name>
    <dbReference type="NCBI Taxonomy" id="318"/>
    <lineage>
        <taxon>Bacteria</taxon>
        <taxon>Pseudomonadati</taxon>
        <taxon>Pseudomonadota</taxon>
        <taxon>Gammaproteobacteria</taxon>
        <taxon>Pseudomonadales</taxon>
        <taxon>Pseudomonadaceae</taxon>
        <taxon>Pseudomonas</taxon>
    </lineage>
</organism>
<evidence type="ECO:0000313" key="4">
    <source>
        <dbReference type="Proteomes" id="UP000280599"/>
    </source>
</evidence>
<dbReference type="Pfam" id="PF00665">
    <property type="entry name" value="rve"/>
    <property type="match status" value="1"/>
</dbReference>
<dbReference type="InterPro" id="IPR025948">
    <property type="entry name" value="HTH-like_dom"/>
</dbReference>
<dbReference type="Gene3D" id="1.10.10.60">
    <property type="entry name" value="Homeodomain-like"/>
    <property type="match status" value="1"/>
</dbReference>
<dbReference type="PANTHER" id="PTHR46889">
    <property type="entry name" value="TRANSPOSASE INSF FOR INSERTION SEQUENCE IS3B-RELATED"/>
    <property type="match status" value="1"/>
</dbReference>
<dbReference type="SUPFAM" id="SSF53098">
    <property type="entry name" value="Ribonuclease H-like"/>
    <property type="match status" value="1"/>
</dbReference>
<dbReference type="InterPro" id="IPR048020">
    <property type="entry name" value="Transpos_IS3"/>
</dbReference>
<dbReference type="InterPro" id="IPR036397">
    <property type="entry name" value="RNaseH_sf"/>
</dbReference>
<dbReference type="SUPFAM" id="SSF46689">
    <property type="entry name" value="Homeodomain-like"/>
    <property type="match status" value="1"/>
</dbReference>
<dbReference type="InterPro" id="IPR012337">
    <property type="entry name" value="RNaseH-like_sf"/>
</dbReference>
<dbReference type="InterPro" id="IPR050900">
    <property type="entry name" value="Transposase_IS3/IS150/IS904"/>
</dbReference>
<reference evidence="3 4" key="1">
    <citation type="submission" date="2018-08" db="EMBL/GenBank/DDBJ databases">
        <title>Recombination of ecologically and evolutionarily significant loci maintains genetic cohesion in the Pseudomonas syringae species complex.</title>
        <authorList>
            <person name="Dillon M."/>
            <person name="Thakur S."/>
            <person name="Almeida R.N.D."/>
            <person name="Weir B.S."/>
            <person name="Guttman D.S."/>
        </authorList>
    </citation>
    <scope>NUCLEOTIDE SEQUENCE [LARGE SCALE GENOMIC DNA]</scope>
    <source>
        <strain evidence="3 4">ICMP 867</strain>
    </source>
</reference>
<dbReference type="Pfam" id="PF13276">
    <property type="entry name" value="HTH_21"/>
    <property type="match status" value="1"/>
</dbReference>
<gene>
    <name evidence="3" type="ORF">ALQ41_04510</name>
</gene>
<dbReference type="Gene3D" id="3.30.420.10">
    <property type="entry name" value="Ribonuclease H-like superfamily/Ribonuclease H"/>
    <property type="match status" value="1"/>
</dbReference>
<name>A0A3M5XKG0_PSESG</name>